<dbReference type="SFLD" id="SFLDS00003">
    <property type="entry name" value="Haloacid_Dehalogenase"/>
    <property type="match status" value="1"/>
</dbReference>
<dbReference type="GO" id="GO:0005829">
    <property type="term" value="C:cytosol"/>
    <property type="evidence" value="ECO:0007669"/>
    <property type="project" value="TreeGrafter"/>
</dbReference>
<dbReference type="PATRIC" id="fig|1423726.3.peg.2885"/>
<keyword evidence="2" id="KW-1185">Reference proteome</keyword>
<dbReference type="PANTHER" id="PTHR10000:SF25">
    <property type="entry name" value="PHOSPHATASE YKRA-RELATED"/>
    <property type="match status" value="1"/>
</dbReference>
<dbReference type="RefSeq" id="WP_057904432.1">
    <property type="nucleotide sequence ID" value="NZ_AZDA01000046.1"/>
</dbReference>
<comment type="caution">
    <text evidence="1">The sequence shown here is derived from an EMBL/GenBank/DDBJ whole genome shotgun (WGS) entry which is preliminary data.</text>
</comment>
<dbReference type="InterPro" id="IPR036412">
    <property type="entry name" value="HAD-like_sf"/>
</dbReference>
<dbReference type="SFLD" id="SFLDG01140">
    <property type="entry name" value="C2.B:_Phosphomannomutase_and_P"/>
    <property type="match status" value="1"/>
</dbReference>
<dbReference type="Proteomes" id="UP000051461">
    <property type="component" value="Unassembled WGS sequence"/>
</dbReference>
<sequence length="258" mass="29009">MTYRALVFFDLDGTLMNAQSRLDPEVQQAVRQLKQNNVLPIICTGRSPHEIQEILAQTQIKSYITLNGAFIVYEGTTIYHGDIDPDLIGKLKAITAGHGDALAYYNDQTYRASTFNDLVKAQYDTFNTPYPKVDPDYYLTHPVYMLLVITVNNDKRYIYPYGDQLTFYRNSPYAMDTIRHGESKQAGIKTLIAKMGLDGIPTYAFGDGTNDLPMLEYVDHAIAMGNGITAAKDRAEYITSKNTENGIIQGLQHFNLLP</sequence>
<dbReference type="Gene3D" id="3.40.50.1000">
    <property type="entry name" value="HAD superfamily/HAD-like"/>
    <property type="match status" value="1"/>
</dbReference>
<dbReference type="NCBIfam" id="TIGR00099">
    <property type="entry name" value="Cof-subfamily"/>
    <property type="match status" value="1"/>
</dbReference>
<proteinExistence type="predicted"/>
<dbReference type="InterPro" id="IPR023214">
    <property type="entry name" value="HAD_sf"/>
</dbReference>
<dbReference type="SUPFAM" id="SSF56784">
    <property type="entry name" value="HAD-like"/>
    <property type="match status" value="1"/>
</dbReference>
<dbReference type="Pfam" id="PF08282">
    <property type="entry name" value="Hydrolase_3"/>
    <property type="match status" value="1"/>
</dbReference>
<dbReference type="OrthoDB" id="9810101at2"/>
<dbReference type="PANTHER" id="PTHR10000">
    <property type="entry name" value="PHOSPHOSERINE PHOSPHATASE"/>
    <property type="match status" value="1"/>
</dbReference>
<reference evidence="1 2" key="1">
    <citation type="journal article" date="2015" name="Genome Announc.">
        <title>Expanding the biotechnology potential of lactobacilli through comparative genomics of 213 strains and associated genera.</title>
        <authorList>
            <person name="Sun Z."/>
            <person name="Harris H.M."/>
            <person name="McCann A."/>
            <person name="Guo C."/>
            <person name="Argimon S."/>
            <person name="Zhang W."/>
            <person name="Yang X."/>
            <person name="Jeffery I.B."/>
            <person name="Cooney J.C."/>
            <person name="Kagawa T.F."/>
            <person name="Liu W."/>
            <person name="Song Y."/>
            <person name="Salvetti E."/>
            <person name="Wrobel A."/>
            <person name="Rasinkangas P."/>
            <person name="Parkhill J."/>
            <person name="Rea M.C."/>
            <person name="O'Sullivan O."/>
            <person name="Ritari J."/>
            <person name="Douillard F.P."/>
            <person name="Paul Ross R."/>
            <person name="Yang R."/>
            <person name="Briner A.E."/>
            <person name="Felis G.E."/>
            <person name="de Vos W.M."/>
            <person name="Barrangou R."/>
            <person name="Klaenhammer T.R."/>
            <person name="Caufield P.W."/>
            <person name="Cui Y."/>
            <person name="Zhang H."/>
            <person name="O'Toole P.W."/>
        </authorList>
    </citation>
    <scope>NUCLEOTIDE SEQUENCE [LARGE SCALE GENOMIC DNA]</scope>
    <source>
        <strain evidence="1 2">DSM 20003</strain>
    </source>
</reference>
<dbReference type="GO" id="GO:0016791">
    <property type="term" value="F:phosphatase activity"/>
    <property type="evidence" value="ECO:0007669"/>
    <property type="project" value="TreeGrafter"/>
</dbReference>
<keyword evidence="1" id="KW-0378">Hydrolase</keyword>
<dbReference type="NCBIfam" id="TIGR01484">
    <property type="entry name" value="HAD-SF-IIB"/>
    <property type="match status" value="1"/>
</dbReference>
<organism evidence="1 2">
    <name type="scientific">Loigolactobacillus bifermentans DSM 20003</name>
    <dbReference type="NCBI Taxonomy" id="1423726"/>
    <lineage>
        <taxon>Bacteria</taxon>
        <taxon>Bacillati</taxon>
        <taxon>Bacillota</taxon>
        <taxon>Bacilli</taxon>
        <taxon>Lactobacillales</taxon>
        <taxon>Lactobacillaceae</taxon>
        <taxon>Loigolactobacillus</taxon>
    </lineage>
</organism>
<dbReference type="GO" id="GO:0000287">
    <property type="term" value="F:magnesium ion binding"/>
    <property type="evidence" value="ECO:0007669"/>
    <property type="project" value="TreeGrafter"/>
</dbReference>
<dbReference type="Gene3D" id="3.30.1240.10">
    <property type="match status" value="1"/>
</dbReference>
<dbReference type="InterPro" id="IPR000150">
    <property type="entry name" value="Cof"/>
</dbReference>
<protein>
    <submittedName>
        <fullName evidence="1">Haloacid dehalogenase family hydrolase</fullName>
    </submittedName>
</protein>
<dbReference type="EMBL" id="AZDA01000046">
    <property type="protein sequence ID" value="KRK39055.1"/>
    <property type="molecule type" value="Genomic_DNA"/>
</dbReference>
<name>A0A0R1GY71_9LACO</name>
<dbReference type="STRING" id="1423726.FC07_GL002775"/>
<gene>
    <name evidence="1" type="ORF">FC07_GL002775</name>
</gene>
<accession>A0A0R1GY71</accession>
<dbReference type="AlphaFoldDB" id="A0A0R1GY71"/>
<evidence type="ECO:0000313" key="1">
    <source>
        <dbReference type="EMBL" id="KRK39055.1"/>
    </source>
</evidence>
<evidence type="ECO:0000313" key="2">
    <source>
        <dbReference type="Proteomes" id="UP000051461"/>
    </source>
</evidence>
<dbReference type="InterPro" id="IPR006379">
    <property type="entry name" value="HAD-SF_hydro_IIB"/>
</dbReference>